<organism evidence="6 7">
    <name type="scientific">Rohdeia mirabilis</name>
    <dbReference type="NCBI Taxonomy" id="2528008"/>
    <lineage>
        <taxon>Bacteria</taxon>
        <taxon>Pseudomonadati</taxon>
        <taxon>Planctomycetota</taxon>
        <taxon>Planctomycetia</taxon>
        <taxon>Planctomycetia incertae sedis</taxon>
        <taxon>Rohdeia</taxon>
    </lineage>
</organism>
<dbReference type="PANTHER" id="PTHR43179">
    <property type="entry name" value="RHAMNOSYLTRANSFERASE WBBL"/>
    <property type="match status" value="1"/>
</dbReference>
<feature type="transmembrane region" description="Helical" evidence="4">
    <location>
        <begin position="255"/>
        <end position="275"/>
    </location>
</feature>
<accession>A0A518CZT9</accession>
<dbReference type="EC" id="2.4.1.289" evidence="6"/>
<evidence type="ECO:0000259" key="5">
    <source>
        <dbReference type="Pfam" id="PF00535"/>
    </source>
</evidence>
<keyword evidence="4" id="KW-0472">Membrane</keyword>
<dbReference type="Pfam" id="PF00535">
    <property type="entry name" value="Glycos_transf_2"/>
    <property type="match status" value="1"/>
</dbReference>
<dbReference type="InterPro" id="IPR029044">
    <property type="entry name" value="Nucleotide-diphossugar_trans"/>
</dbReference>
<keyword evidence="4" id="KW-1133">Transmembrane helix</keyword>
<sequence length="311" mass="33660">MLHIDGIWVVIVNFDGGAGNLRSIASVLDEGVDPQHVVFVDNASSDGSTELVDERWPDLVRVTNTQNLGFGAAANQGMELALGAGAQAVFLLNNDAWLEPGCLERLVACLVEEPEVAICGPLVLAGTQGTTVWAAGGAMTWRQNLSTLVGHGRPATALHRSNRDVDYVPGCALLVRADDLRRTGLLDADLFAYHEDVDLCLRVAARGRRVRLIGSAVVRHEAHGATGGGYNPRRKYMMGVNAIWFLRRYGTPVRWVGFVLFDVVPIPLLVLVGSFDGRWRGALAKALGHWHGLRGRRVTAAYLRAGASPLW</sequence>
<dbReference type="SUPFAM" id="SSF53448">
    <property type="entry name" value="Nucleotide-diphospho-sugar transferases"/>
    <property type="match status" value="1"/>
</dbReference>
<evidence type="ECO:0000256" key="3">
    <source>
        <dbReference type="ARBA" id="ARBA00022679"/>
    </source>
</evidence>
<keyword evidence="2 6" id="KW-0328">Glycosyltransferase</keyword>
<gene>
    <name evidence="6" type="primary">wbbL_4</name>
    <name evidence="6" type="ORF">Pla163_18460</name>
</gene>
<evidence type="ECO:0000256" key="1">
    <source>
        <dbReference type="ARBA" id="ARBA00006739"/>
    </source>
</evidence>
<dbReference type="Gene3D" id="3.90.550.10">
    <property type="entry name" value="Spore Coat Polysaccharide Biosynthesis Protein SpsA, Chain A"/>
    <property type="match status" value="1"/>
</dbReference>
<dbReference type="AlphaFoldDB" id="A0A518CZT9"/>
<keyword evidence="4" id="KW-0812">Transmembrane</keyword>
<feature type="domain" description="Glycosyltransferase 2-like" evidence="5">
    <location>
        <begin position="9"/>
        <end position="147"/>
    </location>
</feature>
<dbReference type="Proteomes" id="UP000319342">
    <property type="component" value="Chromosome"/>
</dbReference>
<evidence type="ECO:0000256" key="2">
    <source>
        <dbReference type="ARBA" id="ARBA00022676"/>
    </source>
</evidence>
<evidence type="ECO:0000313" key="6">
    <source>
        <dbReference type="EMBL" id="QDU84732.1"/>
    </source>
</evidence>
<dbReference type="InterPro" id="IPR001173">
    <property type="entry name" value="Glyco_trans_2-like"/>
</dbReference>
<comment type="similarity">
    <text evidence="1">Belongs to the glycosyltransferase 2 family.</text>
</comment>
<protein>
    <submittedName>
        <fullName evidence="6">N-acetylglucosaminyl-diphospho-decaprenol L-rhamnosyltransferase</fullName>
        <ecNumber evidence="6">2.4.1.289</ecNumber>
    </submittedName>
</protein>
<name>A0A518CZT9_9BACT</name>
<evidence type="ECO:0000313" key="7">
    <source>
        <dbReference type="Proteomes" id="UP000319342"/>
    </source>
</evidence>
<dbReference type="PANTHER" id="PTHR43179:SF12">
    <property type="entry name" value="GALACTOFURANOSYLTRANSFERASE GLFT2"/>
    <property type="match status" value="1"/>
</dbReference>
<evidence type="ECO:0000256" key="4">
    <source>
        <dbReference type="SAM" id="Phobius"/>
    </source>
</evidence>
<dbReference type="RefSeq" id="WP_145186804.1">
    <property type="nucleotide sequence ID" value="NZ_CP036290.1"/>
</dbReference>
<dbReference type="EMBL" id="CP036290">
    <property type="protein sequence ID" value="QDU84732.1"/>
    <property type="molecule type" value="Genomic_DNA"/>
</dbReference>
<keyword evidence="3 6" id="KW-0808">Transferase</keyword>
<keyword evidence="7" id="KW-1185">Reference proteome</keyword>
<dbReference type="CDD" id="cd04186">
    <property type="entry name" value="GT_2_like_c"/>
    <property type="match status" value="1"/>
</dbReference>
<reference evidence="6 7" key="1">
    <citation type="submission" date="2019-02" db="EMBL/GenBank/DDBJ databases">
        <title>Deep-cultivation of Planctomycetes and their phenomic and genomic characterization uncovers novel biology.</title>
        <authorList>
            <person name="Wiegand S."/>
            <person name="Jogler M."/>
            <person name="Boedeker C."/>
            <person name="Pinto D."/>
            <person name="Vollmers J."/>
            <person name="Rivas-Marin E."/>
            <person name="Kohn T."/>
            <person name="Peeters S.H."/>
            <person name="Heuer A."/>
            <person name="Rast P."/>
            <person name="Oberbeckmann S."/>
            <person name="Bunk B."/>
            <person name="Jeske O."/>
            <person name="Meyerdierks A."/>
            <person name="Storesund J.E."/>
            <person name="Kallscheuer N."/>
            <person name="Luecker S."/>
            <person name="Lage O.M."/>
            <person name="Pohl T."/>
            <person name="Merkel B.J."/>
            <person name="Hornburger P."/>
            <person name="Mueller R.-W."/>
            <person name="Bruemmer F."/>
            <person name="Labrenz M."/>
            <person name="Spormann A.M."/>
            <person name="Op den Camp H."/>
            <person name="Overmann J."/>
            <person name="Amann R."/>
            <person name="Jetten M.S.M."/>
            <person name="Mascher T."/>
            <person name="Medema M.H."/>
            <person name="Devos D.P."/>
            <person name="Kaster A.-K."/>
            <person name="Ovreas L."/>
            <person name="Rohde M."/>
            <person name="Galperin M.Y."/>
            <person name="Jogler C."/>
        </authorList>
    </citation>
    <scope>NUCLEOTIDE SEQUENCE [LARGE SCALE GENOMIC DNA]</scope>
    <source>
        <strain evidence="6 7">Pla163</strain>
    </source>
</reference>
<dbReference type="OrthoDB" id="9771846at2"/>
<proteinExistence type="inferred from homology"/>
<dbReference type="GO" id="GO:0102096">
    <property type="term" value="F:decaprenyl-N-acetyl-alpha-D-glucosaminyl-pyrophosphate:dTDP-alpha-L-rhamnose rhamnosyltransferase activity"/>
    <property type="evidence" value="ECO:0007669"/>
    <property type="project" value="UniProtKB-EC"/>
</dbReference>